<dbReference type="SUPFAM" id="SSF52413">
    <property type="entry name" value="UDP-glucose/GDP-mannose dehydrogenase C-terminal domain"/>
    <property type="match status" value="1"/>
</dbReference>
<dbReference type="InterPro" id="IPR014027">
    <property type="entry name" value="UDP-Glc/GDP-Man_DH_C"/>
</dbReference>
<dbReference type="PANTHER" id="PTHR43491">
    <property type="entry name" value="UDP-N-ACETYL-D-MANNOSAMINE DEHYDROGENASE"/>
    <property type="match status" value="1"/>
</dbReference>
<proteinExistence type="inferred from homology"/>
<dbReference type="InterPro" id="IPR008927">
    <property type="entry name" value="6-PGluconate_DH-like_C_sf"/>
</dbReference>
<dbReference type="Proteomes" id="UP000321085">
    <property type="component" value="Unassembled WGS sequence"/>
</dbReference>
<keyword evidence="6" id="KW-1185">Reference proteome</keyword>
<comment type="caution">
    <text evidence="5">The sequence shown here is derived from an EMBL/GenBank/DDBJ whole genome shotgun (WGS) entry which is preliminary data.</text>
</comment>
<dbReference type="InterPro" id="IPR014026">
    <property type="entry name" value="UDP-Glc/GDP-Man_DH_dimer"/>
</dbReference>
<organism evidence="5 6">
    <name type="scientific">Microvirga aerophila</name>
    <dbReference type="NCBI Taxonomy" id="670291"/>
    <lineage>
        <taxon>Bacteria</taxon>
        <taxon>Pseudomonadati</taxon>
        <taxon>Pseudomonadota</taxon>
        <taxon>Alphaproteobacteria</taxon>
        <taxon>Hyphomicrobiales</taxon>
        <taxon>Methylobacteriaceae</taxon>
        <taxon>Microvirga</taxon>
    </lineage>
</organism>
<protein>
    <submittedName>
        <fullName evidence="5">UDP-N-acetyl-D-glucosamine dehydrogenase</fullName>
    </submittedName>
</protein>
<dbReference type="PIRSF" id="PIRSF000124">
    <property type="entry name" value="UDPglc_GDPman_dh"/>
    <property type="match status" value="1"/>
</dbReference>
<dbReference type="SMART" id="SM00984">
    <property type="entry name" value="UDPG_MGDP_dh_C"/>
    <property type="match status" value="1"/>
</dbReference>
<dbReference type="AlphaFoldDB" id="A0A512BRM2"/>
<evidence type="ECO:0000256" key="1">
    <source>
        <dbReference type="ARBA" id="ARBA00023002"/>
    </source>
</evidence>
<dbReference type="EMBL" id="BJYU01000026">
    <property type="protein sequence ID" value="GEO14643.1"/>
    <property type="molecule type" value="Genomic_DNA"/>
</dbReference>
<dbReference type="Pfam" id="PF00984">
    <property type="entry name" value="UDPG_MGDP_dh"/>
    <property type="match status" value="1"/>
</dbReference>
<dbReference type="GO" id="GO:0051287">
    <property type="term" value="F:NAD binding"/>
    <property type="evidence" value="ECO:0007669"/>
    <property type="project" value="InterPro"/>
</dbReference>
<dbReference type="Pfam" id="PF03721">
    <property type="entry name" value="UDPG_MGDP_dh_N"/>
    <property type="match status" value="1"/>
</dbReference>
<dbReference type="GO" id="GO:0016616">
    <property type="term" value="F:oxidoreductase activity, acting on the CH-OH group of donors, NAD or NADP as acceptor"/>
    <property type="evidence" value="ECO:0007669"/>
    <property type="project" value="InterPro"/>
</dbReference>
<accession>A0A512BRM2</accession>
<evidence type="ECO:0000256" key="3">
    <source>
        <dbReference type="PIRNR" id="PIRNR000124"/>
    </source>
</evidence>
<reference evidence="5 6" key="1">
    <citation type="submission" date="2019-07" db="EMBL/GenBank/DDBJ databases">
        <title>Whole genome shotgun sequence of Microvirga aerophila NBRC 106136.</title>
        <authorList>
            <person name="Hosoyama A."/>
            <person name="Uohara A."/>
            <person name="Ohji S."/>
            <person name="Ichikawa N."/>
        </authorList>
    </citation>
    <scope>NUCLEOTIDE SEQUENCE [LARGE SCALE GENOMIC DNA]</scope>
    <source>
        <strain evidence="5 6">NBRC 106136</strain>
    </source>
</reference>
<evidence type="ECO:0000313" key="6">
    <source>
        <dbReference type="Proteomes" id="UP000321085"/>
    </source>
</evidence>
<dbReference type="Pfam" id="PF03720">
    <property type="entry name" value="UDPG_MGDP_dh_C"/>
    <property type="match status" value="1"/>
</dbReference>
<evidence type="ECO:0000313" key="5">
    <source>
        <dbReference type="EMBL" id="GEO14643.1"/>
    </source>
</evidence>
<feature type="domain" description="UDP-glucose/GDP-mannose dehydrogenase C-terminal" evidence="4">
    <location>
        <begin position="350"/>
        <end position="450"/>
    </location>
</feature>
<dbReference type="InterPro" id="IPR036220">
    <property type="entry name" value="UDP-Glc/GDP-Man_DH_C_sf"/>
</dbReference>
<sequence>MAFGGSPMHTQHTDEAEPSVSDISGWLAAIRERRATIGIIGLGYVGLPLALTTAKAGFKVLGFDINLTYVDQLNRGESYIQHISSDHVAEALARKRLEATTDFERLDEPDAILICVPTPLTKHREPDLSFVESSARMIARRLRPGQLIVLESTTYPGTTAEVLKPIFEATGLTSGTDFFLAFSPEREDPGNPAFSTSTIPKVVGGDGPAALALADALYSQLVVQTVPVSSAATAEAVKLTENIFRAVNIALVNELKVVYAAMGIDVWEVIDAAKTKPFGFMPFYPGPGLGGHCIPIDPFYLTWKAREYDITTRFIELAGEINTRMPYHVVDRLAEAVDQTGRAFSGSRILIVGIAYKKNVGDMRESPSLKLIELIEARGAQVDYFDPYIPVIPVTREHAGLAGRCSVDLNAATLAAYDAVLVATDHDTVDYRLIADHARVVVDTRNVFQRAGIHSDRIAKA</sequence>
<evidence type="ECO:0000256" key="2">
    <source>
        <dbReference type="ARBA" id="ARBA00023027"/>
    </source>
</evidence>
<dbReference type="Gene3D" id="3.40.50.720">
    <property type="entry name" value="NAD(P)-binding Rossmann-like Domain"/>
    <property type="match status" value="2"/>
</dbReference>
<name>A0A512BRM2_9HYPH</name>
<dbReference type="PANTHER" id="PTHR43491:SF1">
    <property type="entry name" value="UDP-N-ACETYL-D-MANNOSAMINE DEHYDROGENASE"/>
    <property type="match status" value="1"/>
</dbReference>
<comment type="similarity">
    <text evidence="3">Belongs to the UDP-glucose/GDP-mannose dehydrogenase family.</text>
</comment>
<dbReference type="SUPFAM" id="SSF48179">
    <property type="entry name" value="6-phosphogluconate dehydrogenase C-terminal domain-like"/>
    <property type="match status" value="1"/>
</dbReference>
<keyword evidence="1" id="KW-0560">Oxidoreductase</keyword>
<dbReference type="InterPro" id="IPR017476">
    <property type="entry name" value="UDP-Glc/GDP-Man"/>
</dbReference>
<gene>
    <name evidence="5" type="ORF">MAE02_23390</name>
</gene>
<dbReference type="InterPro" id="IPR028359">
    <property type="entry name" value="UDP_ManNAc/GlcNAc_DH"/>
</dbReference>
<dbReference type="PIRSF" id="PIRSF500136">
    <property type="entry name" value="UDP_ManNAc_DH"/>
    <property type="match status" value="1"/>
</dbReference>
<dbReference type="GO" id="GO:0000271">
    <property type="term" value="P:polysaccharide biosynthetic process"/>
    <property type="evidence" value="ECO:0007669"/>
    <property type="project" value="InterPro"/>
</dbReference>
<dbReference type="InterPro" id="IPR036291">
    <property type="entry name" value="NAD(P)-bd_dom_sf"/>
</dbReference>
<dbReference type="SUPFAM" id="SSF51735">
    <property type="entry name" value="NAD(P)-binding Rossmann-fold domains"/>
    <property type="match status" value="1"/>
</dbReference>
<dbReference type="InterPro" id="IPR001732">
    <property type="entry name" value="UDP-Glc/GDP-Man_DH_N"/>
</dbReference>
<keyword evidence="2" id="KW-0520">NAD</keyword>
<evidence type="ECO:0000259" key="4">
    <source>
        <dbReference type="SMART" id="SM00984"/>
    </source>
</evidence>
<dbReference type="NCBIfam" id="TIGR03026">
    <property type="entry name" value="NDP-sugDHase"/>
    <property type="match status" value="1"/>
</dbReference>
<dbReference type="GO" id="GO:0016628">
    <property type="term" value="F:oxidoreductase activity, acting on the CH-CH group of donors, NAD or NADP as acceptor"/>
    <property type="evidence" value="ECO:0007669"/>
    <property type="project" value="InterPro"/>
</dbReference>